<sequence length="87" mass="9869">MTNATQIVDSSGPVAYGTGTGLTLLSWLNTWDWGFLVGVGIGFAGLIISYQNHRTNKRFQKRKDQREQELHEIQMRKALEQCNAEQD</sequence>
<keyword evidence="1" id="KW-0812">Transmembrane</keyword>
<dbReference type="AlphaFoldDB" id="A0A6L6GB70"/>
<evidence type="ECO:0000256" key="1">
    <source>
        <dbReference type="SAM" id="Phobius"/>
    </source>
</evidence>
<evidence type="ECO:0000313" key="2">
    <source>
        <dbReference type="EMBL" id="MTD09912.1"/>
    </source>
</evidence>
<comment type="caution">
    <text evidence="2">The sequence shown here is derived from an EMBL/GenBank/DDBJ whole genome shotgun (WGS) entry which is preliminary data.</text>
</comment>
<dbReference type="Proteomes" id="UP000473854">
    <property type="component" value="Unassembled WGS sequence"/>
</dbReference>
<accession>A0A6L6GB70</accession>
<proteinExistence type="predicted"/>
<evidence type="ECO:0000313" key="3">
    <source>
        <dbReference type="Proteomes" id="UP000473854"/>
    </source>
</evidence>
<keyword evidence="1" id="KW-1133">Transmembrane helix</keyword>
<gene>
    <name evidence="2" type="ORF">GIX10_00380</name>
</gene>
<organism evidence="2 3">
    <name type="scientific">Acinetobacter faecalis</name>
    <dbReference type="NCBI Taxonomy" id="2665161"/>
    <lineage>
        <taxon>Bacteria</taxon>
        <taxon>Pseudomonadati</taxon>
        <taxon>Pseudomonadota</taxon>
        <taxon>Gammaproteobacteria</taxon>
        <taxon>Moraxellales</taxon>
        <taxon>Moraxellaceae</taxon>
        <taxon>Acinetobacter</taxon>
    </lineage>
</organism>
<name>A0A6L6GB70_9GAMM</name>
<reference evidence="2 3" key="1">
    <citation type="submission" date="2019-11" db="EMBL/GenBank/DDBJ databases">
        <authorList>
            <person name="An D."/>
        </authorList>
    </citation>
    <scope>NUCLEOTIDE SEQUENCE [LARGE SCALE GENOMIC DNA]</scope>
    <source>
        <strain evidence="2 3">YIM 103518</strain>
    </source>
</reference>
<dbReference type="EMBL" id="WLYL01000001">
    <property type="protein sequence ID" value="MTD09912.1"/>
    <property type="molecule type" value="Genomic_DNA"/>
</dbReference>
<keyword evidence="1" id="KW-0472">Membrane</keyword>
<feature type="transmembrane region" description="Helical" evidence="1">
    <location>
        <begin position="33"/>
        <end position="53"/>
    </location>
</feature>
<dbReference type="RefSeq" id="WP_154771590.1">
    <property type="nucleotide sequence ID" value="NZ_WLYL01000001.1"/>
</dbReference>
<protein>
    <recommendedName>
        <fullName evidence="4">Holin</fullName>
    </recommendedName>
</protein>
<evidence type="ECO:0008006" key="4">
    <source>
        <dbReference type="Google" id="ProtNLM"/>
    </source>
</evidence>